<evidence type="ECO:0008006" key="3">
    <source>
        <dbReference type="Google" id="ProtNLM"/>
    </source>
</evidence>
<sequence>MLRVSDETRDRILRIGREEYDGASADETVRRLIDEHWRSKAVAAVQQYREADPEAWAAYIADADASGLADAPITDDWDDAK</sequence>
<accession>A0ABS5RFL0</accession>
<dbReference type="EMBL" id="JAHCLR010000005">
    <property type="protein sequence ID" value="MBS9532767.1"/>
    <property type="molecule type" value="Genomic_DNA"/>
</dbReference>
<comment type="caution">
    <text evidence="1">The sequence shown here is derived from an EMBL/GenBank/DDBJ whole genome shotgun (WGS) entry which is preliminary data.</text>
</comment>
<reference evidence="1 2" key="1">
    <citation type="submission" date="2021-05" db="EMBL/GenBank/DDBJ databases">
        <title>Mycobacterium acidophilum sp. nov., an extremely acid-tolerant member of the genus Mycobacterium.</title>
        <authorList>
            <person name="Xia J."/>
        </authorList>
    </citation>
    <scope>NUCLEOTIDE SEQUENCE [LARGE SCALE GENOMIC DNA]</scope>
    <source>
        <strain evidence="1 2">M1</strain>
    </source>
</reference>
<organism evidence="1 2">
    <name type="scientific">Mycolicibacter acidiphilus</name>
    <dbReference type="NCBI Taxonomy" id="2835306"/>
    <lineage>
        <taxon>Bacteria</taxon>
        <taxon>Bacillati</taxon>
        <taxon>Actinomycetota</taxon>
        <taxon>Actinomycetes</taxon>
        <taxon>Mycobacteriales</taxon>
        <taxon>Mycobacteriaceae</taxon>
        <taxon>Mycolicibacter</taxon>
    </lineage>
</organism>
<keyword evidence="2" id="KW-1185">Reference proteome</keyword>
<proteinExistence type="predicted"/>
<name>A0ABS5RFL0_9MYCO</name>
<dbReference type="RefSeq" id="WP_214091660.1">
    <property type="nucleotide sequence ID" value="NZ_JAHCLR010000005.1"/>
</dbReference>
<gene>
    <name evidence="1" type="ORF">KIH27_04095</name>
</gene>
<protein>
    <recommendedName>
        <fullName evidence="3">Antitoxin</fullName>
    </recommendedName>
</protein>
<evidence type="ECO:0000313" key="2">
    <source>
        <dbReference type="Proteomes" id="UP001519535"/>
    </source>
</evidence>
<evidence type="ECO:0000313" key="1">
    <source>
        <dbReference type="EMBL" id="MBS9532767.1"/>
    </source>
</evidence>
<dbReference type="Proteomes" id="UP001519535">
    <property type="component" value="Unassembled WGS sequence"/>
</dbReference>